<reference evidence="1 2" key="1">
    <citation type="journal article" date="2020" name="Int. J. Syst. Evol. Microbiol.">
        <title>Paraburkholderia madseniana sp. nov., a phenolic acid-degrading bacterium isolated from acidic forest soil.</title>
        <authorList>
            <person name="Wilhelm R.C."/>
            <person name="Murphy S.J.L."/>
            <person name="Feriancek N.M."/>
            <person name="Karasz D.C."/>
            <person name="DeRito C.M."/>
            <person name="Newman J.D."/>
            <person name="Buckley D.H."/>
        </authorList>
    </citation>
    <scope>NUCLEOTIDE SEQUENCE [LARGE SCALE GENOMIC DNA]</scope>
    <source>
        <strain evidence="1 2">RP11</strain>
    </source>
</reference>
<proteinExistence type="predicted"/>
<sequence>MGLQNPSSTLTEIVTTTLRNRTGKLADNITKNNALLFRLRKRGNVKTVSGGRTIVQELEYAENGTFKRYSGYEALNISPSDVFTGAEFNYAQAAVAVSISGLEQLQNTGEEAIIDLLESRIKNAEKTLVNNIALDCYSDGTADGGRQIGGLALLVSNTPTTGVVGGIDASTTVGTFWRNLKFSGVTDGGGATTSANIQSYMNRLYVQLVRQTDKPDLIIADNNYFRLYLESLQAIQRITSNEMGEAGFDSLKYMNSDVVLDGGFGGGAPTSTMYFMNTDYIYFRPHVDRNFAPIGDDRYAVNQDAMVKLVGFAGNMTVSNRRLQGVFIA</sequence>
<evidence type="ECO:0000313" key="1">
    <source>
        <dbReference type="EMBL" id="KAE8757317.1"/>
    </source>
</evidence>
<evidence type="ECO:0000313" key="2">
    <source>
        <dbReference type="Proteomes" id="UP000463700"/>
    </source>
</evidence>
<dbReference type="RefSeq" id="WP_154563184.1">
    <property type="nucleotide sequence ID" value="NZ_VOSW01000048.1"/>
</dbReference>
<dbReference type="AlphaFoldDB" id="A0A6N6W9H3"/>
<dbReference type="InterPro" id="IPR049718">
    <property type="entry name" value="AKO59007-like"/>
</dbReference>
<dbReference type="EMBL" id="VOSW01000048">
    <property type="protein sequence ID" value="KAE8757317.1"/>
    <property type="molecule type" value="Genomic_DNA"/>
</dbReference>
<name>A0A6N6W9H3_9BURK</name>
<dbReference type="OrthoDB" id="9134310at2"/>
<organism evidence="1 2">
    <name type="scientific">Paraburkholderia madseniana</name>
    <dbReference type="NCBI Taxonomy" id="2599607"/>
    <lineage>
        <taxon>Bacteria</taxon>
        <taxon>Pseudomonadati</taxon>
        <taxon>Pseudomonadota</taxon>
        <taxon>Betaproteobacteria</taxon>
        <taxon>Burkholderiales</taxon>
        <taxon>Burkholderiaceae</taxon>
        <taxon>Paraburkholderia</taxon>
    </lineage>
</organism>
<comment type="caution">
    <text evidence="1">The sequence shown here is derived from an EMBL/GenBank/DDBJ whole genome shotgun (WGS) entry which is preliminary data.</text>
</comment>
<accession>A0A6N6W9H3</accession>
<gene>
    <name evidence="1" type="ORF">FSO04_24150</name>
</gene>
<dbReference type="Proteomes" id="UP000463700">
    <property type="component" value="Unassembled WGS sequence"/>
</dbReference>
<dbReference type="NCBIfam" id="NF033394">
    <property type="entry name" value="capsid_maj_Podo"/>
    <property type="match status" value="1"/>
</dbReference>
<protein>
    <submittedName>
        <fullName evidence="1">Phage major capsid protein</fullName>
    </submittedName>
</protein>